<evidence type="ECO:0000313" key="1">
    <source>
        <dbReference type="EMBL" id="CAI9920620.1"/>
    </source>
</evidence>
<reference evidence="2 3" key="2">
    <citation type="submission" date="2024-07" db="EMBL/GenBank/DDBJ databases">
        <authorList>
            <person name="Akdeniz Z."/>
        </authorList>
    </citation>
    <scope>NUCLEOTIDE SEQUENCE [LARGE SCALE GENOMIC DNA]</scope>
</reference>
<evidence type="ECO:0000313" key="2">
    <source>
        <dbReference type="EMBL" id="CAL6054439.1"/>
    </source>
</evidence>
<dbReference type="Proteomes" id="UP001642409">
    <property type="component" value="Unassembled WGS sequence"/>
</dbReference>
<comment type="caution">
    <text evidence="1">The sequence shown here is derived from an EMBL/GenBank/DDBJ whole genome shotgun (WGS) entry which is preliminary data.</text>
</comment>
<sequence>MNNVTTLQLVETIACKFRMEQVSDINNKVSLYTMLLPDQLYQKLFQQLSAELFADASYLRQLFVEQVVSKHFLKNNMPTERTEYNFKQAHMRKKSLNALEVQNQFVAALKKVLAELGHDTCSLVNHRQLCIMANEHLKDKRSTEFWREIRKLIPQKTETQLREYYQKSFLRHMFEESISVQDKIILCDLMNEMPNEKPSKIADAFVKKVGTGKYFHRNIVMYVVNKKEK</sequence>
<dbReference type="EMBL" id="CAXDID020000202">
    <property type="protein sequence ID" value="CAL6054439.1"/>
    <property type="molecule type" value="Genomic_DNA"/>
</dbReference>
<protein>
    <submittedName>
        <fullName evidence="2">Hypothetical_protein</fullName>
    </submittedName>
</protein>
<dbReference type="EMBL" id="CATOUU010000202">
    <property type="protein sequence ID" value="CAI9920620.1"/>
    <property type="molecule type" value="Genomic_DNA"/>
</dbReference>
<name>A0AA86TL17_9EUKA</name>
<reference evidence="1" key="1">
    <citation type="submission" date="2023-06" db="EMBL/GenBank/DDBJ databases">
        <authorList>
            <person name="Kurt Z."/>
        </authorList>
    </citation>
    <scope>NUCLEOTIDE SEQUENCE</scope>
</reference>
<dbReference type="AlphaFoldDB" id="A0AA86TL17"/>
<gene>
    <name evidence="2" type="ORF">HINF_LOCUS46065</name>
    <name evidence="1" type="ORF">HINF_LOCUS8265</name>
</gene>
<organism evidence="1">
    <name type="scientific">Hexamita inflata</name>
    <dbReference type="NCBI Taxonomy" id="28002"/>
    <lineage>
        <taxon>Eukaryota</taxon>
        <taxon>Metamonada</taxon>
        <taxon>Diplomonadida</taxon>
        <taxon>Hexamitidae</taxon>
        <taxon>Hexamitinae</taxon>
        <taxon>Hexamita</taxon>
    </lineage>
</organism>
<keyword evidence="3" id="KW-1185">Reference proteome</keyword>
<proteinExistence type="predicted"/>
<evidence type="ECO:0000313" key="3">
    <source>
        <dbReference type="Proteomes" id="UP001642409"/>
    </source>
</evidence>
<accession>A0AA86TL17</accession>